<reference evidence="1" key="1">
    <citation type="submission" date="2014-09" db="EMBL/GenBank/DDBJ databases">
        <authorList>
            <person name="Magalhaes I.L.F."/>
            <person name="Oliveira U."/>
            <person name="Santos F.R."/>
            <person name="Vidigal T.H.D.A."/>
            <person name="Brescovit A.D."/>
            <person name="Santos A.J."/>
        </authorList>
    </citation>
    <scope>NUCLEOTIDE SEQUENCE</scope>
    <source>
        <tissue evidence="1">Shoot tissue taken approximately 20 cm above the soil surface</tissue>
    </source>
</reference>
<reference evidence="1" key="2">
    <citation type="journal article" date="2015" name="Data Brief">
        <title>Shoot transcriptome of the giant reed, Arundo donax.</title>
        <authorList>
            <person name="Barrero R.A."/>
            <person name="Guerrero F.D."/>
            <person name="Moolhuijzen P."/>
            <person name="Goolsby J.A."/>
            <person name="Tidwell J."/>
            <person name="Bellgard S.E."/>
            <person name="Bellgard M.I."/>
        </authorList>
    </citation>
    <scope>NUCLEOTIDE SEQUENCE</scope>
    <source>
        <tissue evidence="1">Shoot tissue taken approximately 20 cm above the soil surface</tissue>
    </source>
</reference>
<evidence type="ECO:0000313" key="1">
    <source>
        <dbReference type="EMBL" id="JAE30025.1"/>
    </source>
</evidence>
<sequence length="63" mass="7012">MLTQRRQEPEIKLQISLPLESALPCTLQSPLFLPRCSCSGEIHPPPPDGLFLFYLGQGMMDVA</sequence>
<protein>
    <submittedName>
        <fullName evidence="1">Uncharacterized protein</fullName>
    </submittedName>
</protein>
<dbReference type="EMBL" id="GBRH01167871">
    <property type="protein sequence ID" value="JAE30025.1"/>
    <property type="molecule type" value="Transcribed_RNA"/>
</dbReference>
<name>A0A0A9GYE1_ARUDO</name>
<proteinExistence type="predicted"/>
<dbReference type="AlphaFoldDB" id="A0A0A9GYE1"/>
<accession>A0A0A9GYE1</accession>
<organism evidence="1">
    <name type="scientific">Arundo donax</name>
    <name type="common">Giant reed</name>
    <name type="synonym">Donax arundinaceus</name>
    <dbReference type="NCBI Taxonomy" id="35708"/>
    <lineage>
        <taxon>Eukaryota</taxon>
        <taxon>Viridiplantae</taxon>
        <taxon>Streptophyta</taxon>
        <taxon>Embryophyta</taxon>
        <taxon>Tracheophyta</taxon>
        <taxon>Spermatophyta</taxon>
        <taxon>Magnoliopsida</taxon>
        <taxon>Liliopsida</taxon>
        <taxon>Poales</taxon>
        <taxon>Poaceae</taxon>
        <taxon>PACMAD clade</taxon>
        <taxon>Arundinoideae</taxon>
        <taxon>Arundineae</taxon>
        <taxon>Arundo</taxon>
    </lineage>
</organism>